<dbReference type="GO" id="GO:0000155">
    <property type="term" value="F:phosphorelay sensor kinase activity"/>
    <property type="evidence" value="ECO:0007669"/>
    <property type="project" value="TreeGrafter"/>
</dbReference>
<evidence type="ECO:0000313" key="17">
    <source>
        <dbReference type="EMBL" id="MBS1259066.1"/>
    </source>
</evidence>
<dbReference type="SMART" id="SM00091">
    <property type="entry name" value="PAS"/>
    <property type="match status" value="1"/>
</dbReference>
<evidence type="ECO:0000259" key="16">
    <source>
        <dbReference type="PROSITE" id="PS50885"/>
    </source>
</evidence>
<dbReference type="SMART" id="SM00304">
    <property type="entry name" value="HAMP"/>
    <property type="match status" value="1"/>
</dbReference>
<dbReference type="PANTHER" id="PTHR45528:SF10">
    <property type="entry name" value="METHYL-ACCEPTING CHEMOTAXIS PROTEIN"/>
    <property type="match status" value="1"/>
</dbReference>
<sequence length="533" mass="59924">MHISIKNHIILLLTFFTLFPIVLLKFIAYPRIQSDLESVIMDNLEVIGHKQSDLVSTWMRERMRDVIVVAANPFMTQGANATNQDEAYGDIVQYLERVVSEYGYKGAFVSNDKGLITVATSEEGAGRDISNTDFFKNAIQGRTYATSVIPSKVPLINEFEEKEVGLPTMFISTPLKDKGDAIVGVVVLRLHVGILSNLMQSYKFGDTGETYLVNKEGYMLTESRFTKQLKKIGAIKTRSTLEVKLTDPETGKLTVGVRQCVAGEDGSSAKGYTDYAGMSVLGVWQWLPEYNWGVITEIDKNEAYGAAYNLKNIVIALLLAIAFPILLVAYLVGGRFSRPILELTDVTEKMASGDLTQRVDVKRLDKPLIEDELHILGTSFNTMAESLDKKMKETAESEQKHRELFESIKAGIYQCEPGIDGKFTWVNHAAAEIFGYNSPEEMIGIKVKDIYVEQSERKKLVEKLEKDGVWRDFVSHCKKKNGEQFYTERTSNIVHNAEGNPIRIEGVIRDVTERKKLEEEQGKSAKKRQGEKK</sequence>
<accession>A0A942A3C8</accession>
<feature type="transmembrane region" description="Helical" evidence="14">
    <location>
        <begin position="313"/>
        <end position="333"/>
    </location>
</feature>
<evidence type="ECO:0000256" key="12">
    <source>
        <dbReference type="ARBA" id="ARBA00023012"/>
    </source>
</evidence>
<dbReference type="InterPro" id="IPR033479">
    <property type="entry name" value="dCache_1"/>
</dbReference>
<feature type="domain" description="HAMP" evidence="16">
    <location>
        <begin position="334"/>
        <end position="392"/>
    </location>
</feature>
<keyword evidence="12" id="KW-0902">Two-component regulatory system</keyword>
<keyword evidence="11 14" id="KW-1133">Transmembrane helix</keyword>
<dbReference type="GO" id="GO:0005886">
    <property type="term" value="C:plasma membrane"/>
    <property type="evidence" value="ECO:0007669"/>
    <property type="project" value="UniProtKB-SubCell"/>
</dbReference>
<dbReference type="Pfam" id="PF02743">
    <property type="entry name" value="dCache_1"/>
    <property type="match status" value="1"/>
</dbReference>
<dbReference type="EC" id="2.7.13.3" evidence="3"/>
<dbReference type="SUPFAM" id="SSF158472">
    <property type="entry name" value="HAMP domain-like"/>
    <property type="match status" value="1"/>
</dbReference>
<evidence type="ECO:0000256" key="1">
    <source>
        <dbReference type="ARBA" id="ARBA00000085"/>
    </source>
</evidence>
<keyword evidence="13 14" id="KW-0472">Membrane</keyword>
<keyword evidence="8" id="KW-0547">Nucleotide-binding</keyword>
<evidence type="ECO:0000256" key="5">
    <source>
        <dbReference type="ARBA" id="ARBA00022553"/>
    </source>
</evidence>
<evidence type="ECO:0000256" key="2">
    <source>
        <dbReference type="ARBA" id="ARBA00004651"/>
    </source>
</evidence>
<dbReference type="SUPFAM" id="SSF103190">
    <property type="entry name" value="Sensory domain-like"/>
    <property type="match status" value="1"/>
</dbReference>
<keyword evidence="9" id="KW-0418">Kinase</keyword>
<name>A0A942A3C8_9BACT</name>
<dbReference type="Pfam" id="PF00672">
    <property type="entry name" value="HAMP"/>
    <property type="match status" value="1"/>
</dbReference>
<dbReference type="Gene3D" id="3.30.450.20">
    <property type="entry name" value="PAS domain"/>
    <property type="match status" value="2"/>
</dbReference>
<dbReference type="InterPro" id="IPR029151">
    <property type="entry name" value="Sensor-like_sf"/>
</dbReference>
<dbReference type="PROSITE" id="PS50113">
    <property type="entry name" value="PAC"/>
    <property type="match status" value="1"/>
</dbReference>
<proteinExistence type="predicted"/>
<comment type="subcellular location">
    <subcellularLocation>
        <location evidence="2">Cell membrane</location>
        <topology evidence="2">Multi-pass membrane protein</topology>
    </subcellularLocation>
</comment>
<evidence type="ECO:0000256" key="13">
    <source>
        <dbReference type="ARBA" id="ARBA00023136"/>
    </source>
</evidence>
<reference evidence="17" key="1">
    <citation type="journal article" date="2021" name="ISME J.">
        <title>Fine-scale metabolic discontinuity in a stratified prokaryote microbiome of a Red Sea deep halocline.</title>
        <authorList>
            <person name="Michoud G."/>
            <person name="Ngugi D.K."/>
            <person name="Barozzi A."/>
            <person name="Merlino G."/>
            <person name="Calleja M.L."/>
            <person name="Delgado-Huertas A."/>
            <person name="Moran X.A.G."/>
            <person name="Daffonchio D."/>
        </authorList>
    </citation>
    <scope>NUCLEOTIDE SEQUENCE</scope>
    <source>
        <strain evidence="17">SuakinDeep_MAG55_1</strain>
    </source>
</reference>
<protein>
    <recommendedName>
        <fullName evidence="3">histidine kinase</fullName>
        <ecNumber evidence="3">2.7.13.3</ecNumber>
    </recommendedName>
</protein>
<dbReference type="InterPro" id="IPR035965">
    <property type="entry name" value="PAS-like_dom_sf"/>
</dbReference>
<evidence type="ECO:0000256" key="14">
    <source>
        <dbReference type="SAM" id="Phobius"/>
    </source>
</evidence>
<evidence type="ECO:0000256" key="6">
    <source>
        <dbReference type="ARBA" id="ARBA00022679"/>
    </source>
</evidence>
<evidence type="ECO:0000256" key="8">
    <source>
        <dbReference type="ARBA" id="ARBA00022741"/>
    </source>
</evidence>
<dbReference type="InterPro" id="IPR000700">
    <property type="entry name" value="PAS-assoc_C"/>
</dbReference>
<dbReference type="Gene3D" id="6.10.340.10">
    <property type="match status" value="1"/>
</dbReference>
<comment type="caution">
    <text evidence="17">The sequence shown here is derived from an EMBL/GenBank/DDBJ whole genome shotgun (WGS) entry which is preliminary data.</text>
</comment>
<dbReference type="CDD" id="cd06225">
    <property type="entry name" value="HAMP"/>
    <property type="match status" value="1"/>
</dbReference>
<dbReference type="GO" id="GO:0005524">
    <property type="term" value="F:ATP binding"/>
    <property type="evidence" value="ECO:0007669"/>
    <property type="project" value="UniProtKB-KW"/>
</dbReference>
<keyword evidence="7 14" id="KW-0812">Transmembrane</keyword>
<keyword evidence="10" id="KW-0067">ATP-binding</keyword>
<evidence type="ECO:0000259" key="15">
    <source>
        <dbReference type="PROSITE" id="PS50113"/>
    </source>
</evidence>
<dbReference type="Proteomes" id="UP000722750">
    <property type="component" value="Unassembled WGS sequence"/>
</dbReference>
<dbReference type="InterPro" id="IPR000014">
    <property type="entry name" value="PAS"/>
</dbReference>
<evidence type="ECO:0000256" key="10">
    <source>
        <dbReference type="ARBA" id="ARBA00022840"/>
    </source>
</evidence>
<comment type="catalytic activity">
    <reaction evidence="1">
        <text>ATP + protein L-histidine = ADP + protein N-phospho-L-histidine.</text>
        <dbReference type="EC" id="2.7.13.3"/>
    </reaction>
</comment>
<keyword evidence="4" id="KW-1003">Cell membrane</keyword>
<keyword evidence="5" id="KW-0597">Phosphoprotein</keyword>
<dbReference type="Pfam" id="PF13426">
    <property type="entry name" value="PAS_9"/>
    <property type="match status" value="1"/>
</dbReference>
<dbReference type="PANTHER" id="PTHR45528">
    <property type="entry name" value="SENSOR HISTIDINE KINASE CPXA"/>
    <property type="match status" value="1"/>
</dbReference>
<dbReference type="SUPFAM" id="SSF55785">
    <property type="entry name" value="PYP-like sensor domain (PAS domain)"/>
    <property type="match status" value="1"/>
</dbReference>
<evidence type="ECO:0000256" key="9">
    <source>
        <dbReference type="ARBA" id="ARBA00022777"/>
    </source>
</evidence>
<evidence type="ECO:0000256" key="7">
    <source>
        <dbReference type="ARBA" id="ARBA00022692"/>
    </source>
</evidence>
<evidence type="ECO:0000256" key="4">
    <source>
        <dbReference type="ARBA" id="ARBA00022475"/>
    </source>
</evidence>
<evidence type="ECO:0000256" key="11">
    <source>
        <dbReference type="ARBA" id="ARBA00022989"/>
    </source>
</evidence>
<feature type="domain" description="PAC" evidence="15">
    <location>
        <begin position="471"/>
        <end position="523"/>
    </location>
</feature>
<organism evidence="17 18">
    <name type="scientific">Candidatus Scalindua arabica</name>
    <dbReference type="NCBI Taxonomy" id="1127984"/>
    <lineage>
        <taxon>Bacteria</taxon>
        <taxon>Pseudomonadati</taxon>
        <taxon>Planctomycetota</taxon>
        <taxon>Candidatus Brocadiia</taxon>
        <taxon>Candidatus Brocadiales</taxon>
        <taxon>Candidatus Scalinduaceae</taxon>
        <taxon>Candidatus Scalindua</taxon>
    </lineage>
</organism>
<dbReference type="EMBL" id="JAANXD010000079">
    <property type="protein sequence ID" value="MBS1259066.1"/>
    <property type="molecule type" value="Genomic_DNA"/>
</dbReference>
<dbReference type="NCBIfam" id="TIGR00229">
    <property type="entry name" value="sensory_box"/>
    <property type="match status" value="1"/>
</dbReference>
<dbReference type="InterPro" id="IPR050398">
    <property type="entry name" value="HssS/ArlS-like"/>
</dbReference>
<evidence type="ECO:0000313" key="18">
    <source>
        <dbReference type="Proteomes" id="UP000722750"/>
    </source>
</evidence>
<dbReference type="InterPro" id="IPR003660">
    <property type="entry name" value="HAMP_dom"/>
</dbReference>
<dbReference type="CDD" id="cd00130">
    <property type="entry name" value="PAS"/>
    <property type="match status" value="1"/>
</dbReference>
<keyword evidence="6" id="KW-0808">Transferase</keyword>
<dbReference type="PROSITE" id="PS50885">
    <property type="entry name" value="HAMP"/>
    <property type="match status" value="1"/>
</dbReference>
<dbReference type="AlphaFoldDB" id="A0A942A3C8"/>
<evidence type="ECO:0000256" key="3">
    <source>
        <dbReference type="ARBA" id="ARBA00012438"/>
    </source>
</evidence>
<dbReference type="CDD" id="cd18774">
    <property type="entry name" value="PDC2_HK_sensor"/>
    <property type="match status" value="1"/>
</dbReference>
<gene>
    <name evidence="17" type="ORF">MAG551_02132</name>
</gene>